<evidence type="ECO:0000259" key="5">
    <source>
        <dbReference type="PROSITE" id="PS51387"/>
    </source>
</evidence>
<evidence type="ECO:0000313" key="6">
    <source>
        <dbReference type="EMBL" id="KAK4238781.1"/>
    </source>
</evidence>
<dbReference type="EMBL" id="MU860083">
    <property type="protein sequence ID" value="KAK4238781.1"/>
    <property type="molecule type" value="Genomic_DNA"/>
</dbReference>
<evidence type="ECO:0000256" key="1">
    <source>
        <dbReference type="ARBA" id="ARBA00005466"/>
    </source>
</evidence>
<keyword evidence="3" id="KW-0274">FAD</keyword>
<dbReference type="InterPro" id="IPR016166">
    <property type="entry name" value="FAD-bd_PCMH"/>
</dbReference>
<dbReference type="SUPFAM" id="SSF56176">
    <property type="entry name" value="FAD-binding/transporter-associated domain-like"/>
    <property type="match status" value="1"/>
</dbReference>
<evidence type="ECO:0000256" key="4">
    <source>
        <dbReference type="ARBA" id="ARBA00023002"/>
    </source>
</evidence>
<dbReference type="AlphaFoldDB" id="A0AAN7CC33"/>
<dbReference type="InterPro" id="IPR016169">
    <property type="entry name" value="FAD-bd_PCMH_sub2"/>
</dbReference>
<keyword evidence="4" id="KW-0560">Oxidoreductase</keyword>
<dbReference type="InterPro" id="IPR050416">
    <property type="entry name" value="FAD-linked_Oxidoreductase"/>
</dbReference>
<dbReference type="Pfam" id="PF01565">
    <property type="entry name" value="FAD_binding_4"/>
    <property type="match status" value="1"/>
</dbReference>
<reference evidence="6" key="2">
    <citation type="submission" date="2023-05" db="EMBL/GenBank/DDBJ databases">
        <authorList>
            <consortium name="Lawrence Berkeley National Laboratory"/>
            <person name="Steindorff A."/>
            <person name="Hensen N."/>
            <person name="Bonometti L."/>
            <person name="Westerberg I."/>
            <person name="Brannstrom I.O."/>
            <person name="Guillou S."/>
            <person name="Cros-Aarteil S."/>
            <person name="Calhoun S."/>
            <person name="Haridas S."/>
            <person name="Kuo A."/>
            <person name="Mondo S."/>
            <person name="Pangilinan J."/>
            <person name="Riley R."/>
            <person name="Labutti K."/>
            <person name="Andreopoulos B."/>
            <person name="Lipzen A."/>
            <person name="Chen C."/>
            <person name="Yanf M."/>
            <person name="Daum C."/>
            <person name="Ng V."/>
            <person name="Clum A."/>
            <person name="Ohm R."/>
            <person name="Martin F."/>
            <person name="Silar P."/>
            <person name="Natvig D."/>
            <person name="Lalanne C."/>
            <person name="Gautier V."/>
            <person name="Ament-Velasquez S.L."/>
            <person name="Kruys A."/>
            <person name="Hutchinson M.I."/>
            <person name="Powell A.J."/>
            <person name="Barry K."/>
            <person name="Miller A.N."/>
            <person name="Grigoriev I.V."/>
            <person name="Debuchy R."/>
            <person name="Gladieux P."/>
            <person name="Thoren M.H."/>
            <person name="Johannesson H."/>
        </authorList>
    </citation>
    <scope>NUCLEOTIDE SEQUENCE</scope>
    <source>
        <strain evidence="6">CBS 532.94</strain>
    </source>
</reference>
<dbReference type="Proteomes" id="UP001303760">
    <property type="component" value="Unassembled WGS sequence"/>
</dbReference>
<dbReference type="GO" id="GO:0016491">
    <property type="term" value="F:oxidoreductase activity"/>
    <property type="evidence" value="ECO:0007669"/>
    <property type="project" value="UniProtKB-KW"/>
</dbReference>
<comment type="similarity">
    <text evidence="1">Belongs to the oxygen-dependent FAD-linked oxidoreductase family.</text>
</comment>
<dbReference type="InterPro" id="IPR006094">
    <property type="entry name" value="Oxid_FAD_bind_N"/>
</dbReference>
<keyword evidence="2" id="KW-0285">Flavoprotein</keyword>
<organism evidence="6 7">
    <name type="scientific">Achaetomium macrosporum</name>
    <dbReference type="NCBI Taxonomy" id="79813"/>
    <lineage>
        <taxon>Eukaryota</taxon>
        <taxon>Fungi</taxon>
        <taxon>Dikarya</taxon>
        <taxon>Ascomycota</taxon>
        <taxon>Pezizomycotina</taxon>
        <taxon>Sordariomycetes</taxon>
        <taxon>Sordariomycetidae</taxon>
        <taxon>Sordariales</taxon>
        <taxon>Chaetomiaceae</taxon>
        <taxon>Achaetomium</taxon>
    </lineage>
</organism>
<dbReference type="Gene3D" id="3.30.465.10">
    <property type="match status" value="1"/>
</dbReference>
<sequence>MWSLFQANARPLCRVKPRATRDVAAVLEILVANSCPFAVLGGGTSPFAGASNIDGGVTIDLGSLNSIRIPEDNPAVVEVGGGVVWAELYRFLDPLNLSSAGTRNSLTGVVGSILGGGISFFSQRHGWSCDNVVSFEVVLANSSVVQASQHHNAELFWALRGGGNNFGIVTSLTLDTFPQAPSWYTFQRWPMRALESIFYRLEQLTIDMPPLIQMVATTLGWSPHLQEFTISERLVATSPPELPRTQPIRNAGANSAHTAALEEYVYVKTTLEMAQKMDRMNAEGFFNYFGSVTVRSQAEINMEIANIFFDEVEHIKSARGVQVYIVYNPVTVPAMEQMRKRGGNVLGLNPQGGPLTIVNINLHWATEPDTPRMRTFMRRMIARIEDRARRDGVHHPYVFLNHCFEEQLPLASYGEGNVARLHALASLVDPGGVFQVLQPGHHKLQPTHPRLGMR</sequence>
<feature type="domain" description="FAD-binding PCMH-type" evidence="5">
    <location>
        <begin position="7"/>
        <end position="179"/>
    </location>
</feature>
<accession>A0AAN7CC33</accession>
<dbReference type="PANTHER" id="PTHR42973:SF54">
    <property type="entry name" value="FAD-BINDING PCMH-TYPE DOMAIN-CONTAINING PROTEIN"/>
    <property type="match status" value="1"/>
</dbReference>
<protein>
    <submittedName>
        <fullName evidence="6">Bifunctional solanapyrone synthase</fullName>
    </submittedName>
</protein>
<evidence type="ECO:0000256" key="2">
    <source>
        <dbReference type="ARBA" id="ARBA00022630"/>
    </source>
</evidence>
<dbReference type="GO" id="GO:0071949">
    <property type="term" value="F:FAD binding"/>
    <property type="evidence" value="ECO:0007669"/>
    <property type="project" value="InterPro"/>
</dbReference>
<comment type="caution">
    <text evidence="6">The sequence shown here is derived from an EMBL/GenBank/DDBJ whole genome shotgun (WGS) entry which is preliminary data.</text>
</comment>
<evidence type="ECO:0000256" key="3">
    <source>
        <dbReference type="ARBA" id="ARBA00022827"/>
    </source>
</evidence>
<dbReference type="PROSITE" id="PS51387">
    <property type="entry name" value="FAD_PCMH"/>
    <property type="match status" value="1"/>
</dbReference>
<name>A0AAN7CC33_9PEZI</name>
<keyword evidence="7" id="KW-1185">Reference proteome</keyword>
<dbReference type="InterPro" id="IPR036318">
    <property type="entry name" value="FAD-bd_PCMH-like_sf"/>
</dbReference>
<dbReference type="PANTHER" id="PTHR42973">
    <property type="entry name" value="BINDING OXIDOREDUCTASE, PUTATIVE (AFU_ORTHOLOGUE AFUA_1G17690)-RELATED"/>
    <property type="match status" value="1"/>
</dbReference>
<proteinExistence type="inferred from homology"/>
<reference evidence="6" key="1">
    <citation type="journal article" date="2023" name="Mol. Phylogenet. Evol.">
        <title>Genome-scale phylogeny and comparative genomics of the fungal order Sordariales.</title>
        <authorList>
            <person name="Hensen N."/>
            <person name="Bonometti L."/>
            <person name="Westerberg I."/>
            <person name="Brannstrom I.O."/>
            <person name="Guillou S."/>
            <person name="Cros-Aarteil S."/>
            <person name="Calhoun S."/>
            <person name="Haridas S."/>
            <person name="Kuo A."/>
            <person name="Mondo S."/>
            <person name="Pangilinan J."/>
            <person name="Riley R."/>
            <person name="LaButti K."/>
            <person name="Andreopoulos B."/>
            <person name="Lipzen A."/>
            <person name="Chen C."/>
            <person name="Yan M."/>
            <person name="Daum C."/>
            <person name="Ng V."/>
            <person name="Clum A."/>
            <person name="Steindorff A."/>
            <person name="Ohm R.A."/>
            <person name="Martin F."/>
            <person name="Silar P."/>
            <person name="Natvig D.O."/>
            <person name="Lalanne C."/>
            <person name="Gautier V."/>
            <person name="Ament-Velasquez S.L."/>
            <person name="Kruys A."/>
            <person name="Hutchinson M.I."/>
            <person name="Powell A.J."/>
            <person name="Barry K."/>
            <person name="Miller A.N."/>
            <person name="Grigoriev I.V."/>
            <person name="Debuchy R."/>
            <person name="Gladieux P."/>
            <person name="Hiltunen Thoren M."/>
            <person name="Johannesson H."/>
        </authorList>
    </citation>
    <scope>NUCLEOTIDE SEQUENCE</scope>
    <source>
        <strain evidence="6">CBS 532.94</strain>
    </source>
</reference>
<gene>
    <name evidence="6" type="ORF">C8A03DRAFT_43520</name>
</gene>
<evidence type="ECO:0000313" key="7">
    <source>
        <dbReference type="Proteomes" id="UP001303760"/>
    </source>
</evidence>